<dbReference type="GO" id="GO:0008757">
    <property type="term" value="F:S-adenosylmethionine-dependent methyltransferase activity"/>
    <property type="evidence" value="ECO:0007669"/>
    <property type="project" value="InterPro"/>
</dbReference>
<dbReference type="RefSeq" id="WP_190608388.1">
    <property type="nucleotide sequence ID" value="NZ_CP021056.1"/>
</dbReference>
<reference evidence="7" key="1">
    <citation type="submission" date="2017-04" db="EMBL/GenBank/DDBJ databases">
        <title>Genome deletions in a multicellular cyanobacterial endosymbiont for morphological adaptation in marine diatoms.</title>
        <authorList>
            <person name="Wang Y."/>
            <person name="Gao H."/>
            <person name="Li R."/>
            <person name="Xu X."/>
        </authorList>
    </citation>
    <scope>NUCLEOTIDE SEQUENCE</scope>
    <source>
        <strain evidence="7">FACHB 800</strain>
    </source>
</reference>
<dbReference type="KEGG" id="rsin:B6N60_00239"/>
<dbReference type="SUPFAM" id="SSF48452">
    <property type="entry name" value="TPR-like"/>
    <property type="match status" value="1"/>
</dbReference>
<dbReference type="InterPro" id="IPR019734">
    <property type="entry name" value="TPR_rpt"/>
</dbReference>
<dbReference type="InterPro" id="IPR000780">
    <property type="entry name" value="CheR_MeTrfase"/>
</dbReference>
<feature type="region of interest" description="Disordered" evidence="5">
    <location>
        <begin position="267"/>
        <end position="305"/>
    </location>
</feature>
<dbReference type="SMART" id="SM00028">
    <property type="entry name" value="TPR"/>
    <property type="match status" value="1"/>
</dbReference>
<dbReference type="InterPro" id="IPR050903">
    <property type="entry name" value="Bact_Chemotaxis_MeTrfase"/>
</dbReference>
<dbReference type="PROSITE" id="PS50005">
    <property type="entry name" value="TPR"/>
    <property type="match status" value="1"/>
</dbReference>
<dbReference type="Gene3D" id="3.40.50.150">
    <property type="entry name" value="Vaccinia Virus protein VP39"/>
    <property type="match status" value="1"/>
</dbReference>
<dbReference type="AlphaFoldDB" id="A0A975T3Q4"/>
<keyword evidence="8" id="KW-1185">Reference proteome</keyword>
<dbReference type="Pfam" id="PF13181">
    <property type="entry name" value="TPR_8"/>
    <property type="match status" value="1"/>
</dbReference>
<dbReference type="GO" id="GO:0032259">
    <property type="term" value="P:methylation"/>
    <property type="evidence" value="ECO:0007669"/>
    <property type="project" value="UniProtKB-KW"/>
</dbReference>
<keyword evidence="2" id="KW-0808">Transferase</keyword>
<dbReference type="PROSITE" id="PS50123">
    <property type="entry name" value="CHER"/>
    <property type="match status" value="1"/>
</dbReference>
<evidence type="ECO:0000256" key="5">
    <source>
        <dbReference type="SAM" id="MobiDB-lite"/>
    </source>
</evidence>
<feature type="repeat" description="TPR" evidence="4">
    <location>
        <begin position="353"/>
        <end position="386"/>
    </location>
</feature>
<gene>
    <name evidence="7" type="ORF">B6N60_00239</name>
</gene>
<keyword evidence="1 7" id="KW-0489">Methyltransferase</keyword>
<dbReference type="Proteomes" id="UP000683511">
    <property type="component" value="Chromosome"/>
</dbReference>
<evidence type="ECO:0000256" key="1">
    <source>
        <dbReference type="ARBA" id="ARBA00022603"/>
    </source>
</evidence>
<dbReference type="Gene3D" id="1.25.40.10">
    <property type="entry name" value="Tetratricopeptide repeat domain"/>
    <property type="match status" value="1"/>
</dbReference>
<evidence type="ECO:0000259" key="6">
    <source>
        <dbReference type="PROSITE" id="PS50123"/>
    </source>
</evidence>
<sequence length="419" mass="47878">MKYSQAEALLRCKIGLDPYSIGSDAIARAFEMRMADCQISDIDTYLRNIQQSPQEWEALIDRVIIPETWFFRERESFKFLQQYVISEWLPKNRNSVLRILSVPCATGEEPYSIAIALREAGLTPTNFHIDAIDISKKCLLAAQTGIYNQYSFRGNPLSFQERYFQATPKGYCLSEQVRHHINFRLGNLAEYDFLAGTPPYHIIFCRNLLIYFDSATKERTMKILDRLLSPDGLLFVGHGEAGLLLNSHFATVPYPLAFAYRKATLTQPTTKPREHKTAHKNSHSTHSQQRKIDKKVPPQPKPRTQPVAVNIKTHQPPSDTNLLDTAKALADEGRLPEAIELCNHYLSKNRVSVEAYVLLGQVQQAMGKLEDSLQSFQKAIYLQPTHQEALTHLALLRENQGDMVNANLLWQRIQRLQNI</sequence>
<proteinExistence type="predicted"/>
<dbReference type="SUPFAM" id="SSF53335">
    <property type="entry name" value="S-adenosyl-L-methionine-dependent methyltransferases"/>
    <property type="match status" value="1"/>
</dbReference>
<organism evidence="7 8">
    <name type="scientific">Richelia sinica FACHB-800</name>
    <dbReference type="NCBI Taxonomy" id="1357546"/>
    <lineage>
        <taxon>Bacteria</taxon>
        <taxon>Bacillati</taxon>
        <taxon>Cyanobacteriota</taxon>
        <taxon>Cyanophyceae</taxon>
        <taxon>Nostocales</taxon>
        <taxon>Nostocaceae</taxon>
        <taxon>Richelia</taxon>
    </lineage>
</organism>
<keyword evidence="3" id="KW-0949">S-adenosyl-L-methionine</keyword>
<accession>A0A975T3Q4</accession>
<dbReference type="SMART" id="SM00138">
    <property type="entry name" value="MeTrc"/>
    <property type="match status" value="1"/>
</dbReference>
<feature type="compositionally biased region" description="Basic residues" evidence="5">
    <location>
        <begin position="273"/>
        <end position="289"/>
    </location>
</feature>
<dbReference type="PANTHER" id="PTHR24422:SF19">
    <property type="entry name" value="CHEMOTAXIS PROTEIN METHYLTRANSFERASE"/>
    <property type="match status" value="1"/>
</dbReference>
<evidence type="ECO:0000256" key="4">
    <source>
        <dbReference type="PROSITE-ProRule" id="PRU00339"/>
    </source>
</evidence>
<protein>
    <submittedName>
        <fullName evidence="7">Methylase of chemotaxis methyl-accepting protein</fullName>
    </submittedName>
</protein>
<dbReference type="PRINTS" id="PR00996">
    <property type="entry name" value="CHERMTFRASE"/>
</dbReference>
<dbReference type="InterPro" id="IPR011990">
    <property type="entry name" value="TPR-like_helical_dom_sf"/>
</dbReference>
<evidence type="ECO:0000256" key="3">
    <source>
        <dbReference type="ARBA" id="ARBA00022691"/>
    </source>
</evidence>
<dbReference type="EMBL" id="CP021056">
    <property type="protein sequence ID" value="QXE21562.1"/>
    <property type="molecule type" value="Genomic_DNA"/>
</dbReference>
<evidence type="ECO:0000313" key="7">
    <source>
        <dbReference type="EMBL" id="QXE21562.1"/>
    </source>
</evidence>
<evidence type="ECO:0000313" key="8">
    <source>
        <dbReference type="Proteomes" id="UP000683511"/>
    </source>
</evidence>
<evidence type="ECO:0000256" key="2">
    <source>
        <dbReference type="ARBA" id="ARBA00022679"/>
    </source>
</evidence>
<name>A0A975T3Q4_9NOST</name>
<dbReference type="InterPro" id="IPR022642">
    <property type="entry name" value="CheR_C"/>
</dbReference>
<feature type="domain" description="CheR-type methyltransferase" evidence="6">
    <location>
        <begin position="1"/>
        <end position="241"/>
    </location>
</feature>
<dbReference type="Pfam" id="PF01739">
    <property type="entry name" value="CheR"/>
    <property type="match status" value="1"/>
</dbReference>
<dbReference type="PANTHER" id="PTHR24422">
    <property type="entry name" value="CHEMOTAXIS PROTEIN METHYLTRANSFERASE"/>
    <property type="match status" value="1"/>
</dbReference>
<dbReference type="PROSITE" id="PS50293">
    <property type="entry name" value="TPR_REGION"/>
    <property type="match status" value="1"/>
</dbReference>
<dbReference type="InterPro" id="IPR029063">
    <property type="entry name" value="SAM-dependent_MTases_sf"/>
</dbReference>
<keyword evidence="4" id="KW-0802">TPR repeat</keyword>